<dbReference type="InterPro" id="IPR002810">
    <property type="entry name" value="NfeD-like_C"/>
</dbReference>
<evidence type="ECO:0000256" key="2">
    <source>
        <dbReference type="ARBA" id="ARBA00022692"/>
    </source>
</evidence>
<sequence>MDENTALLLGLGLLAASLLLVVAEIFLPSGGLLSIGAGAAALAGIFVLFTKVDAVWGFIGIGVVLVGIPVSLNLGLKVWPNTPIGRKMLMGETTEAQLEAKRAAEREAQERRRALVGAEGEVVTPLRPVGVVRIGGQRYDALAETGIIEPGQRVKVTAVTDNQIKVRAV</sequence>
<gene>
    <name evidence="7" type="ORF">MNBD_PLANCTO03-844</name>
</gene>
<keyword evidence="3 5" id="KW-1133">Transmembrane helix</keyword>
<feature type="transmembrane region" description="Helical" evidence="5">
    <location>
        <begin position="55"/>
        <end position="79"/>
    </location>
</feature>
<protein>
    <recommendedName>
        <fullName evidence="6">NfeD-like C-terminal domain-containing protein</fullName>
    </recommendedName>
</protein>
<organism evidence="7">
    <name type="scientific">hydrothermal vent metagenome</name>
    <dbReference type="NCBI Taxonomy" id="652676"/>
    <lineage>
        <taxon>unclassified sequences</taxon>
        <taxon>metagenomes</taxon>
        <taxon>ecological metagenomes</taxon>
    </lineage>
</organism>
<dbReference type="InterPro" id="IPR052165">
    <property type="entry name" value="Membrane_assoc_protease"/>
</dbReference>
<feature type="domain" description="NfeD-like C-terminal" evidence="6">
    <location>
        <begin position="113"/>
        <end position="167"/>
    </location>
</feature>
<evidence type="ECO:0000256" key="4">
    <source>
        <dbReference type="ARBA" id="ARBA00023136"/>
    </source>
</evidence>
<evidence type="ECO:0000256" key="1">
    <source>
        <dbReference type="ARBA" id="ARBA00004141"/>
    </source>
</evidence>
<dbReference type="PANTHER" id="PTHR33507:SF4">
    <property type="entry name" value="NODULATION COMPETITIVENESS PROTEIN NFED"/>
    <property type="match status" value="1"/>
</dbReference>
<dbReference type="Gene3D" id="2.40.50.140">
    <property type="entry name" value="Nucleic acid-binding proteins"/>
    <property type="match status" value="1"/>
</dbReference>
<dbReference type="InterPro" id="IPR012340">
    <property type="entry name" value="NA-bd_OB-fold"/>
</dbReference>
<feature type="transmembrane region" description="Helical" evidence="5">
    <location>
        <begin position="6"/>
        <end position="27"/>
    </location>
</feature>
<proteinExistence type="predicted"/>
<feature type="transmembrane region" description="Helical" evidence="5">
    <location>
        <begin position="32"/>
        <end position="49"/>
    </location>
</feature>
<keyword evidence="4 5" id="KW-0472">Membrane</keyword>
<dbReference type="Pfam" id="PF01957">
    <property type="entry name" value="NfeD"/>
    <property type="match status" value="1"/>
</dbReference>
<accession>A0A3B1E3Y5</accession>
<evidence type="ECO:0000256" key="3">
    <source>
        <dbReference type="ARBA" id="ARBA00022989"/>
    </source>
</evidence>
<name>A0A3B1E3Y5_9ZZZZ</name>
<reference evidence="7" key="1">
    <citation type="submission" date="2018-06" db="EMBL/GenBank/DDBJ databases">
        <authorList>
            <person name="Zhirakovskaya E."/>
        </authorList>
    </citation>
    <scope>NUCLEOTIDE SEQUENCE</scope>
</reference>
<evidence type="ECO:0000259" key="6">
    <source>
        <dbReference type="Pfam" id="PF01957"/>
    </source>
</evidence>
<keyword evidence="2 5" id="KW-0812">Transmembrane</keyword>
<evidence type="ECO:0000256" key="5">
    <source>
        <dbReference type="SAM" id="Phobius"/>
    </source>
</evidence>
<dbReference type="PANTHER" id="PTHR33507">
    <property type="entry name" value="INNER MEMBRANE PROTEIN YBBJ"/>
    <property type="match status" value="1"/>
</dbReference>
<dbReference type="EMBL" id="UOGK01000101">
    <property type="protein sequence ID" value="VAX37107.1"/>
    <property type="molecule type" value="Genomic_DNA"/>
</dbReference>
<comment type="subcellular location">
    <subcellularLocation>
        <location evidence="1">Membrane</location>
        <topology evidence="1">Multi-pass membrane protein</topology>
    </subcellularLocation>
</comment>
<evidence type="ECO:0000313" key="7">
    <source>
        <dbReference type="EMBL" id="VAX37107.1"/>
    </source>
</evidence>
<dbReference type="SUPFAM" id="SSF141322">
    <property type="entry name" value="NfeD domain-like"/>
    <property type="match status" value="1"/>
</dbReference>
<dbReference type="AlphaFoldDB" id="A0A3B1E3Y5"/>
<dbReference type="GO" id="GO:0016020">
    <property type="term" value="C:membrane"/>
    <property type="evidence" value="ECO:0007669"/>
    <property type="project" value="UniProtKB-SubCell"/>
</dbReference>